<sequence length="66" mass="7031">MAVIGIAVKKGLIFGEKGSTTKIEGFYSTILEICEQTGGFFKPASEITEKISAILHGRRGITAITT</sequence>
<evidence type="ECO:0000313" key="1">
    <source>
        <dbReference type="EMBL" id="RRJ65310.1"/>
    </source>
</evidence>
<organism evidence="1 2">
    <name type="scientific">Paenibacillus oralis</name>
    <dbReference type="NCBI Taxonomy" id="2490856"/>
    <lineage>
        <taxon>Bacteria</taxon>
        <taxon>Bacillati</taxon>
        <taxon>Bacillota</taxon>
        <taxon>Bacilli</taxon>
        <taxon>Bacillales</taxon>
        <taxon>Paenibacillaceae</taxon>
        <taxon>Paenibacillus</taxon>
    </lineage>
</organism>
<dbReference type="AlphaFoldDB" id="A0A3P3U551"/>
<evidence type="ECO:0000313" key="2">
    <source>
        <dbReference type="Proteomes" id="UP000267017"/>
    </source>
</evidence>
<gene>
    <name evidence="1" type="ORF">EHV15_22155</name>
</gene>
<reference evidence="1 2" key="1">
    <citation type="submission" date="2018-11" db="EMBL/GenBank/DDBJ databases">
        <title>Genome sequencing of Paenibacillus sp. KCOM 3021 (= ChDC PVNT-B20).</title>
        <authorList>
            <person name="Kook J.-K."/>
            <person name="Park S.-N."/>
            <person name="Lim Y.K."/>
        </authorList>
    </citation>
    <scope>NUCLEOTIDE SEQUENCE [LARGE SCALE GENOMIC DNA]</scope>
    <source>
        <strain evidence="1 2">KCOM 3021</strain>
    </source>
</reference>
<proteinExistence type="predicted"/>
<keyword evidence="2" id="KW-1185">Reference proteome</keyword>
<name>A0A3P3U551_9BACL</name>
<dbReference type="EMBL" id="RRCN01000001">
    <property type="protein sequence ID" value="RRJ65310.1"/>
    <property type="molecule type" value="Genomic_DNA"/>
</dbReference>
<accession>A0A3P3U551</accession>
<dbReference type="OrthoDB" id="10011892at2"/>
<protein>
    <submittedName>
        <fullName evidence="1">Uncharacterized protein</fullName>
    </submittedName>
</protein>
<dbReference type="RefSeq" id="WP_128633120.1">
    <property type="nucleotide sequence ID" value="NZ_RRCN01000001.1"/>
</dbReference>
<dbReference type="Proteomes" id="UP000267017">
    <property type="component" value="Unassembled WGS sequence"/>
</dbReference>
<comment type="caution">
    <text evidence="1">The sequence shown here is derived from an EMBL/GenBank/DDBJ whole genome shotgun (WGS) entry which is preliminary data.</text>
</comment>